<accession>A0A822XUS8</accession>
<evidence type="ECO:0000313" key="10">
    <source>
        <dbReference type="EMBL" id="DAD22839.1"/>
    </source>
</evidence>
<evidence type="ECO:0000256" key="6">
    <source>
        <dbReference type="ARBA" id="ARBA00022989"/>
    </source>
</evidence>
<dbReference type="InterPro" id="IPR013210">
    <property type="entry name" value="LRR_N_plant-typ"/>
</dbReference>
<evidence type="ECO:0000256" key="8">
    <source>
        <dbReference type="SAM" id="Phobius"/>
    </source>
</evidence>
<dbReference type="InterPro" id="IPR001611">
    <property type="entry name" value="Leu-rich_rpt"/>
</dbReference>
<reference evidence="10 11" key="1">
    <citation type="journal article" date="2020" name="Mol. Biol. Evol.">
        <title>Distinct Expression and Methylation Patterns for Genes with Different Fates following a Single Whole-Genome Duplication in Flowering Plants.</title>
        <authorList>
            <person name="Shi T."/>
            <person name="Rahmani R.S."/>
            <person name="Gugger P.F."/>
            <person name="Wang M."/>
            <person name="Li H."/>
            <person name="Zhang Y."/>
            <person name="Li Z."/>
            <person name="Wang Q."/>
            <person name="Van de Peer Y."/>
            <person name="Marchal K."/>
            <person name="Chen J."/>
        </authorList>
    </citation>
    <scope>NUCLEOTIDE SEQUENCE [LARGE SCALE GENOMIC DNA]</scope>
    <source>
        <tissue evidence="10">Leaf</tissue>
    </source>
</reference>
<keyword evidence="3 8" id="KW-0812">Transmembrane</keyword>
<keyword evidence="7 8" id="KW-0472">Membrane</keyword>
<proteinExistence type="predicted"/>
<name>A0A822XUS8_NELNU</name>
<keyword evidence="6 8" id="KW-1133">Transmembrane helix</keyword>
<dbReference type="InterPro" id="IPR032675">
    <property type="entry name" value="LRR_dom_sf"/>
</dbReference>
<feature type="domain" description="Leucine-rich repeat-containing N-terminal plant-type" evidence="9">
    <location>
        <begin position="36"/>
        <end position="72"/>
    </location>
</feature>
<dbReference type="PANTHER" id="PTHR48060:SF21">
    <property type="entry name" value="L DOMAIN-LIKE PROTEIN"/>
    <property type="match status" value="1"/>
</dbReference>
<gene>
    <name evidence="10" type="ORF">HUJ06_024302</name>
</gene>
<evidence type="ECO:0000256" key="7">
    <source>
        <dbReference type="ARBA" id="ARBA00023136"/>
    </source>
</evidence>
<keyword evidence="5" id="KW-0677">Repeat</keyword>
<keyword evidence="11" id="KW-1185">Reference proteome</keyword>
<evidence type="ECO:0000256" key="5">
    <source>
        <dbReference type="ARBA" id="ARBA00022737"/>
    </source>
</evidence>
<dbReference type="Pfam" id="PF00560">
    <property type="entry name" value="LRR_1"/>
    <property type="match status" value="3"/>
</dbReference>
<dbReference type="Gene3D" id="3.80.10.10">
    <property type="entry name" value="Ribonuclease Inhibitor"/>
    <property type="match status" value="1"/>
</dbReference>
<comment type="caution">
    <text evidence="10">The sequence shown here is derived from an EMBL/GenBank/DDBJ whole genome shotgun (WGS) entry which is preliminary data.</text>
</comment>
<evidence type="ECO:0000313" key="11">
    <source>
        <dbReference type="Proteomes" id="UP000607653"/>
    </source>
</evidence>
<evidence type="ECO:0000256" key="3">
    <source>
        <dbReference type="ARBA" id="ARBA00022692"/>
    </source>
</evidence>
<dbReference type="SUPFAM" id="SSF52058">
    <property type="entry name" value="L domain-like"/>
    <property type="match status" value="1"/>
</dbReference>
<dbReference type="InterPro" id="IPR053211">
    <property type="entry name" value="DNA_repair-toleration"/>
</dbReference>
<dbReference type="EMBL" id="DUZY01000001">
    <property type="protein sequence ID" value="DAD22839.1"/>
    <property type="molecule type" value="Genomic_DNA"/>
</dbReference>
<feature type="transmembrane region" description="Helical" evidence="8">
    <location>
        <begin position="6"/>
        <end position="27"/>
    </location>
</feature>
<evidence type="ECO:0000256" key="2">
    <source>
        <dbReference type="ARBA" id="ARBA00022614"/>
    </source>
</evidence>
<sequence length="259" mass="27787">MAVLEFIPMIFIQWVFMVCFVCSSLGLGTLSLTCDPNDLLVLKEFAGNLTDGSIIPAWANESICCQWVGVKCGNGINGSAARRVIMLMLPSRGLKGMITRSLGNLDQLKLLDLSHNFLEGGIPTGLSNLHHLELLDLSFNMLMGPISGSLSGLKSIHLINISSNSFGGNIVELGDFRNLVVFNVSNNSLTGKVDNRICSSSSSIQILDLSANNFSGGLSEESLQNCSTSLKQLHVDCNSFSGHLPDTVFVVIFGAAFNL</sequence>
<keyword evidence="2" id="KW-0433">Leucine-rich repeat</keyword>
<dbReference type="Proteomes" id="UP000607653">
    <property type="component" value="Unassembled WGS sequence"/>
</dbReference>
<protein>
    <recommendedName>
        <fullName evidence="9">Leucine-rich repeat-containing N-terminal plant-type domain-containing protein</fullName>
    </recommendedName>
</protein>
<dbReference type="FunFam" id="3.80.10.10:FF:000129">
    <property type="entry name" value="Leucine-rich repeat receptor-like kinase"/>
    <property type="match status" value="1"/>
</dbReference>
<dbReference type="Pfam" id="PF08263">
    <property type="entry name" value="LRRNT_2"/>
    <property type="match status" value="1"/>
</dbReference>
<dbReference type="GO" id="GO:0016020">
    <property type="term" value="C:membrane"/>
    <property type="evidence" value="ECO:0007669"/>
    <property type="project" value="UniProtKB-SubCell"/>
</dbReference>
<keyword evidence="4" id="KW-0732">Signal</keyword>
<dbReference type="PANTHER" id="PTHR48060">
    <property type="entry name" value="DNA DAMAGE-REPAIR/TOLERATION PROTEIN DRT100"/>
    <property type="match status" value="1"/>
</dbReference>
<evidence type="ECO:0000256" key="1">
    <source>
        <dbReference type="ARBA" id="ARBA00004167"/>
    </source>
</evidence>
<dbReference type="AlphaFoldDB" id="A0A822XUS8"/>
<evidence type="ECO:0000256" key="4">
    <source>
        <dbReference type="ARBA" id="ARBA00022729"/>
    </source>
</evidence>
<comment type="subcellular location">
    <subcellularLocation>
        <location evidence="1">Membrane</location>
        <topology evidence="1">Single-pass membrane protein</topology>
    </subcellularLocation>
</comment>
<evidence type="ECO:0000259" key="9">
    <source>
        <dbReference type="Pfam" id="PF08263"/>
    </source>
</evidence>
<organism evidence="10 11">
    <name type="scientific">Nelumbo nucifera</name>
    <name type="common">Sacred lotus</name>
    <dbReference type="NCBI Taxonomy" id="4432"/>
    <lineage>
        <taxon>Eukaryota</taxon>
        <taxon>Viridiplantae</taxon>
        <taxon>Streptophyta</taxon>
        <taxon>Embryophyta</taxon>
        <taxon>Tracheophyta</taxon>
        <taxon>Spermatophyta</taxon>
        <taxon>Magnoliopsida</taxon>
        <taxon>Proteales</taxon>
        <taxon>Nelumbonaceae</taxon>
        <taxon>Nelumbo</taxon>
    </lineage>
</organism>